<feature type="compositionally biased region" description="Polar residues" evidence="1">
    <location>
        <begin position="54"/>
        <end position="65"/>
    </location>
</feature>
<dbReference type="WBParaSite" id="BXY_0826300.1">
    <property type="protein sequence ID" value="BXY_0826300.1"/>
    <property type="gene ID" value="BXY_0826300"/>
</dbReference>
<proteinExistence type="predicted"/>
<feature type="region of interest" description="Disordered" evidence="1">
    <location>
        <begin position="102"/>
        <end position="165"/>
    </location>
</feature>
<evidence type="ECO:0000256" key="1">
    <source>
        <dbReference type="SAM" id="MobiDB-lite"/>
    </source>
</evidence>
<feature type="region of interest" description="Disordered" evidence="1">
    <location>
        <begin position="47"/>
        <end position="69"/>
    </location>
</feature>
<dbReference type="AlphaFoldDB" id="A0A1I7S5H8"/>
<reference evidence="3" key="1">
    <citation type="submission" date="2016-11" db="UniProtKB">
        <authorList>
            <consortium name="WormBaseParasite"/>
        </authorList>
    </citation>
    <scope>IDENTIFICATION</scope>
</reference>
<protein>
    <submittedName>
        <fullName evidence="3">Chromatin modification-related protein MEAF6</fullName>
    </submittedName>
</protein>
<evidence type="ECO:0000313" key="3">
    <source>
        <dbReference type="WBParaSite" id="BXY_0826300.1"/>
    </source>
</evidence>
<name>A0A1I7S5H8_BURXY</name>
<feature type="compositionally biased region" description="Low complexity" evidence="1">
    <location>
        <begin position="115"/>
        <end position="134"/>
    </location>
</feature>
<evidence type="ECO:0000313" key="2">
    <source>
        <dbReference type="Proteomes" id="UP000095284"/>
    </source>
</evidence>
<dbReference type="Proteomes" id="UP000095284">
    <property type="component" value="Unplaced"/>
</dbReference>
<sequence>MAALSSNFTQKVLEAFDARQEKVYNEFTGKMKAETATQSMVKINSMAKEEMQKRSSNSRQPSRQALQRHIALLQTKRHYQSRLPLLQQILIQEEFEDKVGKLNQYFDESSDDESNASSSSSSASSSSSDSSSSESDSDDDDFGPTYTLVKRPRMSIMSSRKKSKQ</sequence>
<organism evidence="2 3">
    <name type="scientific">Bursaphelenchus xylophilus</name>
    <name type="common">Pinewood nematode worm</name>
    <name type="synonym">Aphelenchoides xylophilus</name>
    <dbReference type="NCBI Taxonomy" id="6326"/>
    <lineage>
        <taxon>Eukaryota</taxon>
        <taxon>Metazoa</taxon>
        <taxon>Ecdysozoa</taxon>
        <taxon>Nematoda</taxon>
        <taxon>Chromadorea</taxon>
        <taxon>Rhabditida</taxon>
        <taxon>Tylenchina</taxon>
        <taxon>Tylenchomorpha</taxon>
        <taxon>Aphelenchoidea</taxon>
        <taxon>Aphelenchoididae</taxon>
        <taxon>Bursaphelenchus</taxon>
    </lineage>
</organism>
<accession>A0A1I7S5H8</accession>